<evidence type="ECO:0000313" key="1">
    <source>
        <dbReference type="EMBL" id="KAB8190454.1"/>
    </source>
</evidence>
<gene>
    <name evidence="1" type="ORF">FKV24_008555</name>
</gene>
<proteinExistence type="predicted"/>
<dbReference type="InterPro" id="IPR025563">
    <property type="entry name" value="DUF4286"/>
</dbReference>
<reference evidence="1 2" key="1">
    <citation type="submission" date="2019-10" db="EMBL/GenBank/DDBJ databases">
        <title>Lysobacter alkalisoli sp. nov., isolated from saline-alkaline soil.</title>
        <authorList>
            <person name="Sun J.-Q."/>
        </authorList>
    </citation>
    <scope>NUCLEOTIDE SEQUENCE [LARGE SCALE GENOMIC DNA]</scope>
    <source>
        <strain evidence="1 2">KCTC 42381</strain>
    </source>
</reference>
<dbReference type="Pfam" id="PF14114">
    <property type="entry name" value="DUF4286"/>
    <property type="match status" value="1"/>
</dbReference>
<sequence length="138" mass="15202">MCTASCSPSPPASCSSPRWRSRYERMPMTARDRGVVYEVNLDVEAAAIDAFRVWLHAHVAEIRALPGFLGARVFDVVDPEPAGGRVALCVQYRLRDTAALEDYLREHAPRMRADGLARFGGRFVASRRVMAVSPPAGD</sequence>
<dbReference type="AlphaFoldDB" id="A0A508AV36"/>
<dbReference type="SUPFAM" id="SSF54909">
    <property type="entry name" value="Dimeric alpha+beta barrel"/>
    <property type="match status" value="1"/>
</dbReference>
<evidence type="ECO:0000313" key="2">
    <source>
        <dbReference type="Proteomes" id="UP000320431"/>
    </source>
</evidence>
<dbReference type="Proteomes" id="UP000320431">
    <property type="component" value="Unassembled WGS sequence"/>
</dbReference>
<name>A0A508AV36_9GAMM</name>
<organism evidence="1 2">
    <name type="scientific">Marilutibacter maris</name>
    <dbReference type="NCBI Taxonomy" id="1605891"/>
    <lineage>
        <taxon>Bacteria</taxon>
        <taxon>Pseudomonadati</taxon>
        <taxon>Pseudomonadota</taxon>
        <taxon>Gammaproteobacteria</taxon>
        <taxon>Lysobacterales</taxon>
        <taxon>Lysobacteraceae</taxon>
        <taxon>Marilutibacter</taxon>
    </lineage>
</organism>
<dbReference type="InterPro" id="IPR011008">
    <property type="entry name" value="Dimeric_a/b-barrel"/>
</dbReference>
<dbReference type="EMBL" id="VICD02000134">
    <property type="protein sequence ID" value="KAB8190454.1"/>
    <property type="molecule type" value="Genomic_DNA"/>
</dbReference>
<protein>
    <submittedName>
        <fullName evidence="1">DUF4286 family protein</fullName>
    </submittedName>
</protein>
<comment type="caution">
    <text evidence="1">The sequence shown here is derived from an EMBL/GenBank/DDBJ whole genome shotgun (WGS) entry which is preliminary data.</text>
</comment>
<accession>A0A508AV36</accession>